<evidence type="ECO:0000256" key="1">
    <source>
        <dbReference type="ARBA" id="ARBA00022723"/>
    </source>
</evidence>
<dbReference type="InterPro" id="IPR051158">
    <property type="entry name" value="Metallophosphoesterase_sf"/>
</dbReference>
<dbReference type="SUPFAM" id="SSF56300">
    <property type="entry name" value="Metallo-dependent phosphatases"/>
    <property type="match status" value="1"/>
</dbReference>
<dbReference type="GO" id="GO:0008758">
    <property type="term" value="F:UDP-2,3-diacylglucosamine hydrolase activity"/>
    <property type="evidence" value="ECO:0007669"/>
    <property type="project" value="TreeGrafter"/>
</dbReference>
<dbReference type="PANTHER" id="PTHR31302:SF31">
    <property type="entry name" value="PHOSPHODIESTERASE YAEI"/>
    <property type="match status" value="1"/>
</dbReference>
<dbReference type="Gene3D" id="3.60.21.10">
    <property type="match status" value="1"/>
</dbReference>
<dbReference type="GO" id="GO:0016020">
    <property type="term" value="C:membrane"/>
    <property type="evidence" value="ECO:0007669"/>
    <property type="project" value="GOC"/>
</dbReference>
<dbReference type="GO" id="GO:0046872">
    <property type="term" value="F:metal ion binding"/>
    <property type="evidence" value="ECO:0007669"/>
    <property type="project" value="UniProtKB-KW"/>
</dbReference>
<dbReference type="AlphaFoldDB" id="A0A0F3GWQ7"/>
<gene>
    <name evidence="4" type="ORF">MBAV_001402</name>
</gene>
<keyword evidence="2" id="KW-0378">Hydrolase</keyword>
<dbReference type="Pfam" id="PF00149">
    <property type="entry name" value="Metallophos"/>
    <property type="match status" value="1"/>
</dbReference>
<reference evidence="4 5" key="1">
    <citation type="submission" date="2015-02" db="EMBL/GenBank/DDBJ databases">
        <title>Single-cell genomics of uncultivated deep-branching MTB reveals a conserved set of magnetosome genes.</title>
        <authorList>
            <person name="Kolinko S."/>
            <person name="Richter M."/>
            <person name="Glockner F.O."/>
            <person name="Brachmann A."/>
            <person name="Schuler D."/>
        </authorList>
    </citation>
    <scope>NUCLEOTIDE SEQUENCE [LARGE SCALE GENOMIC DNA]</scope>
    <source>
        <strain evidence="4">TM-1</strain>
    </source>
</reference>
<feature type="non-terminal residue" evidence="4">
    <location>
        <position position="159"/>
    </location>
</feature>
<dbReference type="Proteomes" id="UP000033423">
    <property type="component" value="Unassembled WGS sequence"/>
</dbReference>
<sequence length="159" mass="17339">MEEAPDVIALTGDFITGTNHVGGSGKVGMEKGARGYIQRCVNALSTLKAPMGIYGVLGNHDFWSGKDAVDTICHSFTDRIGVVWLRNENVRIKRGTHSIYIIGVDDYWERSCSLMDACKGIDIQAVKILLSHNPDINIDIESSKKKIDVVLSGHTHGGQ</sequence>
<keyword evidence="1" id="KW-0479">Metal-binding</keyword>
<keyword evidence="5" id="KW-1185">Reference proteome</keyword>
<dbReference type="EMBL" id="LACI01000609">
    <property type="protein sequence ID" value="KJU86404.1"/>
    <property type="molecule type" value="Genomic_DNA"/>
</dbReference>
<feature type="domain" description="Calcineurin-like phosphoesterase" evidence="3">
    <location>
        <begin position="3"/>
        <end position="157"/>
    </location>
</feature>
<dbReference type="InterPro" id="IPR004843">
    <property type="entry name" value="Calcineurin-like_PHP"/>
</dbReference>
<comment type="caution">
    <text evidence="4">The sequence shown here is derived from an EMBL/GenBank/DDBJ whole genome shotgun (WGS) entry which is preliminary data.</text>
</comment>
<name>A0A0F3GWQ7_9BACT</name>
<organism evidence="4 5">
    <name type="scientific">Candidatus Magnetobacterium bavaricum</name>
    <dbReference type="NCBI Taxonomy" id="29290"/>
    <lineage>
        <taxon>Bacteria</taxon>
        <taxon>Pseudomonadati</taxon>
        <taxon>Nitrospirota</taxon>
        <taxon>Thermodesulfovibrionia</taxon>
        <taxon>Thermodesulfovibrionales</taxon>
        <taxon>Candidatus Magnetobacteriaceae</taxon>
        <taxon>Candidatus Magnetobacterium</taxon>
    </lineage>
</organism>
<evidence type="ECO:0000313" key="5">
    <source>
        <dbReference type="Proteomes" id="UP000033423"/>
    </source>
</evidence>
<dbReference type="GO" id="GO:0009245">
    <property type="term" value="P:lipid A biosynthetic process"/>
    <property type="evidence" value="ECO:0007669"/>
    <property type="project" value="TreeGrafter"/>
</dbReference>
<evidence type="ECO:0000256" key="2">
    <source>
        <dbReference type="ARBA" id="ARBA00022801"/>
    </source>
</evidence>
<protein>
    <submittedName>
        <fullName evidence="4">Metallophosphoesterase</fullName>
    </submittedName>
</protein>
<dbReference type="PANTHER" id="PTHR31302">
    <property type="entry name" value="TRANSMEMBRANE PROTEIN WITH METALLOPHOSPHOESTERASE DOMAIN-RELATED"/>
    <property type="match status" value="1"/>
</dbReference>
<dbReference type="InterPro" id="IPR029052">
    <property type="entry name" value="Metallo-depent_PP-like"/>
</dbReference>
<proteinExistence type="predicted"/>
<evidence type="ECO:0000313" key="4">
    <source>
        <dbReference type="EMBL" id="KJU86404.1"/>
    </source>
</evidence>
<accession>A0A0F3GWQ7</accession>
<evidence type="ECO:0000259" key="3">
    <source>
        <dbReference type="Pfam" id="PF00149"/>
    </source>
</evidence>